<dbReference type="Proteomes" id="UP000663090">
    <property type="component" value="Chromosome"/>
</dbReference>
<keyword evidence="3" id="KW-1185">Reference proteome</keyword>
<feature type="transmembrane region" description="Helical" evidence="1">
    <location>
        <begin position="177"/>
        <end position="204"/>
    </location>
</feature>
<gene>
    <name evidence="2" type="ORF">JY572_24215</name>
</gene>
<keyword evidence="1" id="KW-1133">Transmembrane helix</keyword>
<feature type="transmembrane region" description="Helical" evidence="1">
    <location>
        <begin position="99"/>
        <end position="121"/>
    </location>
</feature>
<feature type="transmembrane region" description="Helical" evidence="1">
    <location>
        <begin position="265"/>
        <end position="283"/>
    </location>
</feature>
<keyword evidence="1" id="KW-0472">Membrane</keyword>
<keyword evidence="1" id="KW-0812">Transmembrane</keyword>
<feature type="transmembrane region" description="Helical" evidence="1">
    <location>
        <begin position="211"/>
        <end position="229"/>
    </location>
</feature>
<sequence>MTSSTPDAPTHGRFRRWLGHLALPLVVLAWVLCVVAPTWYQAARACFANYDLGIYVQAFARISFADPNPWLSGRQAFIFNDHFDPVLWLAQPLTEVLPAMWAAMVAESLFVLLALVPLFWLHARGLLSRASTVLAAGLLLMSVGAVDALKYPIHPTTWSVLPWVLAGVAFHFRRNGLLMVALVLLFSCKEEFAFVGVMLAVALWLRGDRRYAVGVLVLSVVWLAWVYGLRPRLWGHTQDHVERLGRGLEEGWLHYLWLRVEPSQLSRMGTLLVALMPLILWTWRERLKPDWAWLLVLLPLLGIRFLGMAWRFHYVAPLMAAALMGFLPVMRSRRPPAWVLVSTFALLITTNENNLRSAWRTMVTPLEFPARCPDEPERMASIARGVELLTRERQSPVLIGGNFVALLADRDEIFALGSPQPPEGRVFEWVMVEKPPRGEIWTLTAERVRELIAIWRQDVGAQVIIDDPYVFMAKGRFTARD</sequence>
<feature type="transmembrane region" description="Helical" evidence="1">
    <location>
        <begin position="133"/>
        <end position="153"/>
    </location>
</feature>
<feature type="transmembrane region" description="Helical" evidence="1">
    <location>
        <begin position="312"/>
        <end position="330"/>
    </location>
</feature>
<evidence type="ECO:0000313" key="3">
    <source>
        <dbReference type="Proteomes" id="UP000663090"/>
    </source>
</evidence>
<organism evidence="2 3">
    <name type="scientific">Myxococcus landrumensis</name>
    <dbReference type="NCBI Taxonomy" id="2813577"/>
    <lineage>
        <taxon>Bacteria</taxon>
        <taxon>Pseudomonadati</taxon>
        <taxon>Myxococcota</taxon>
        <taxon>Myxococcia</taxon>
        <taxon>Myxococcales</taxon>
        <taxon>Cystobacterineae</taxon>
        <taxon>Myxococcaceae</taxon>
        <taxon>Myxococcus</taxon>
    </lineage>
</organism>
<accession>A0ABX7MYH9</accession>
<reference evidence="2 3" key="1">
    <citation type="submission" date="2021-02" db="EMBL/GenBank/DDBJ databases">
        <title>De Novo genome assembly of isolated myxobacteria.</title>
        <authorList>
            <person name="Stevens D.C."/>
        </authorList>
    </citation>
    <scope>NUCLEOTIDE SEQUENCE [LARGE SCALE GENOMIC DNA]</scope>
    <source>
        <strain evidence="2 3">SCHIC003</strain>
    </source>
</reference>
<feature type="transmembrane region" description="Helical" evidence="1">
    <location>
        <begin position="290"/>
        <end position="306"/>
    </location>
</feature>
<dbReference type="EMBL" id="CP071091">
    <property type="protein sequence ID" value="QSQ11505.1"/>
    <property type="molecule type" value="Genomic_DNA"/>
</dbReference>
<evidence type="ECO:0000313" key="2">
    <source>
        <dbReference type="EMBL" id="QSQ11505.1"/>
    </source>
</evidence>
<dbReference type="Pfam" id="PF09852">
    <property type="entry name" value="DUF2079"/>
    <property type="match status" value="1"/>
</dbReference>
<dbReference type="RefSeq" id="WP_206713254.1">
    <property type="nucleotide sequence ID" value="NZ_CP071091.1"/>
</dbReference>
<dbReference type="InterPro" id="IPR018650">
    <property type="entry name" value="STSV1_Orf64"/>
</dbReference>
<feature type="transmembrane region" description="Helical" evidence="1">
    <location>
        <begin position="21"/>
        <end position="40"/>
    </location>
</feature>
<name>A0ABX7MYH9_9BACT</name>
<protein>
    <submittedName>
        <fullName evidence="2">DUF2079 domain-containing protein</fullName>
    </submittedName>
</protein>
<proteinExistence type="predicted"/>
<evidence type="ECO:0000256" key="1">
    <source>
        <dbReference type="SAM" id="Phobius"/>
    </source>
</evidence>